<dbReference type="AlphaFoldDB" id="A0A4Z0HF18"/>
<evidence type="ECO:0000256" key="2">
    <source>
        <dbReference type="ARBA" id="ARBA00011073"/>
    </source>
</evidence>
<dbReference type="PRINTS" id="PR00723">
    <property type="entry name" value="SUBTILISIN"/>
</dbReference>
<organism evidence="14 15">
    <name type="scientific">Streptomyces palmae</name>
    <dbReference type="NCBI Taxonomy" id="1701085"/>
    <lineage>
        <taxon>Bacteria</taxon>
        <taxon>Bacillati</taxon>
        <taxon>Actinomycetota</taxon>
        <taxon>Actinomycetes</taxon>
        <taxon>Kitasatosporales</taxon>
        <taxon>Streptomycetaceae</taxon>
        <taxon>Streptomyces</taxon>
    </lineage>
</organism>
<evidence type="ECO:0000256" key="3">
    <source>
        <dbReference type="ARBA" id="ARBA00022475"/>
    </source>
</evidence>
<name>A0A4Z0HF18_9ACTN</name>
<reference evidence="14 15" key="1">
    <citation type="submission" date="2019-03" db="EMBL/GenBank/DDBJ databases">
        <authorList>
            <person name="Gonzalez-Pimentel J.L."/>
        </authorList>
    </citation>
    <scope>NUCLEOTIDE SEQUENCE [LARGE SCALE GENOMIC DNA]</scope>
    <source>
        <strain evidence="14 15">JCM 31289</strain>
    </source>
</reference>
<evidence type="ECO:0000313" key="14">
    <source>
        <dbReference type="EMBL" id="TGB17590.1"/>
    </source>
</evidence>
<dbReference type="Pfam" id="PF00082">
    <property type="entry name" value="Peptidase_S8"/>
    <property type="match status" value="1"/>
</dbReference>
<feature type="active site" description="Charge relay system" evidence="10">
    <location>
        <position position="67"/>
    </location>
</feature>
<evidence type="ECO:0000256" key="11">
    <source>
        <dbReference type="SAM" id="MobiDB-lite"/>
    </source>
</evidence>
<dbReference type="InterPro" id="IPR050131">
    <property type="entry name" value="Peptidase_S8_subtilisin-like"/>
</dbReference>
<keyword evidence="8 12" id="KW-1133">Transmembrane helix</keyword>
<keyword evidence="4 10" id="KW-0645">Protease</keyword>
<evidence type="ECO:0000256" key="8">
    <source>
        <dbReference type="ARBA" id="ARBA00022989"/>
    </source>
</evidence>
<dbReference type="GO" id="GO:0006508">
    <property type="term" value="P:proteolysis"/>
    <property type="evidence" value="ECO:0007669"/>
    <property type="project" value="UniProtKB-KW"/>
</dbReference>
<feature type="region of interest" description="Disordered" evidence="11">
    <location>
        <begin position="81"/>
        <end position="102"/>
    </location>
</feature>
<dbReference type="Gene3D" id="3.40.50.200">
    <property type="entry name" value="Peptidase S8/S53 domain"/>
    <property type="match status" value="1"/>
</dbReference>
<evidence type="ECO:0000256" key="1">
    <source>
        <dbReference type="ARBA" id="ARBA00004162"/>
    </source>
</evidence>
<dbReference type="InterPro" id="IPR015500">
    <property type="entry name" value="Peptidase_S8_subtilisin-rel"/>
</dbReference>
<evidence type="ECO:0000256" key="5">
    <source>
        <dbReference type="ARBA" id="ARBA00022692"/>
    </source>
</evidence>
<feature type="transmembrane region" description="Helical" evidence="12">
    <location>
        <begin position="384"/>
        <end position="405"/>
    </location>
</feature>
<dbReference type="OrthoDB" id="9798386at2"/>
<evidence type="ECO:0000259" key="13">
    <source>
        <dbReference type="Pfam" id="PF00082"/>
    </source>
</evidence>
<dbReference type="NCBIfam" id="TIGR03921">
    <property type="entry name" value="T7SS_mycosin"/>
    <property type="match status" value="1"/>
</dbReference>
<keyword evidence="15" id="KW-1185">Reference proteome</keyword>
<dbReference type="RefSeq" id="WP_135337379.1">
    <property type="nucleotide sequence ID" value="NZ_SRID01000015.1"/>
</dbReference>
<evidence type="ECO:0000256" key="9">
    <source>
        <dbReference type="ARBA" id="ARBA00023136"/>
    </source>
</evidence>
<sequence>MPRAGRLGWGVGAGIAVLGATSLIFGGLAPEASAEDIRSHQWYLETMQAPQMWKVSKGQGVTVAVVDTGVRDSLPELRGKVLPGKDFTEAPTGAHRDTSGHGTNMAALVAGSGEGGGIQGLAPEASILPIKIPVDKGVGFGDSNISRAIRYAVDGGAKVINISVASAGTPSSFPATQRAVDYALRKGVLIFAGVGNDGEKGNPIEFPAALPGVVGVASVDRSVQVSKFSNHGDQVALAAPGQDIPEYCTKTQGNCIAWGTSQATALASASAALIWAKHPKWTNYQVLRVMMQTAGRPDWGDVPSDYVGYGAVRPRLALLEGKGDPGPADVNPLLAREGANHPAPSASASTGESAQPTSSPQPKSPAPAPSHAAAKDDSDGDGKAVWIGVGVAAVVSIGAVGLMLARRRRH</sequence>
<dbReference type="EMBL" id="SRID01000015">
    <property type="protein sequence ID" value="TGB17590.1"/>
    <property type="molecule type" value="Genomic_DNA"/>
</dbReference>
<dbReference type="GO" id="GO:0004252">
    <property type="term" value="F:serine-type endopeptidase activity"/>
    <property type="evidence" value="ECO:0007669"/>
    <property type="project" value="UniProtKB-UniRule"/>
</dbReference>
<proteinExistence type="inferred from homology"/>
<dbReference type="PROSITE" id="PS51892">
    <property type="entry name" value="SUBTILASE"/>
    <property type="match status" value="1"/>
</dbReference>
<keyword evidence="3" id="KW-1003">Cell membrane</keyword>
<gene>
    <name evidence="14" type="primary">mycP</name>
    <name evidence="14" type="ORF">E4099_03290</name>
</gene>
<dbReference type="Proteomes" id="UP000297948">
    <property type="component" value="Unassembled WGS sequence"/>
</dbReference>
<dbReference type="InterPro" id="IPR036852">
    <property type="entry name" value="Peptidase_S8/S53_dom_sf"/>
</dbReference>
<comment type="similarity">
    <text evidence="2 10">Belongs to the peptidase S8 family.</text>
</comment>
<keyword evidence="6 10" id="KW-0378">Hydrolase</keyword>
<evidence type="ECO:0000256" key="10">
    <source>
        <dbReference type="PROSITE-ProRule" id="PRU01240"/>
    </source>
</evidence>
<dbReference type="GO" id="GO:0005886">
    <property type="term" value="C:plasma membrane"/>
    <property type="evidence" value="ECO:0007669"/>
    <property type="project" value="UniProtKB-SubCell"/>
</dbReference>
<keyword evidence="5 12" id="KW-0812">Transmembrane</keyword>
<comment type="subcellular location">
    <subcellularLocation>
        <location evidence="1">Cell membrane</location>
        <topology evidence="1">Single-pass membrane protein</topology>
    </subcellularLocation>
</comment>
<dbReference type="SUPFAM" id="SSF52743">
    <property type="entry name" value="Subtilisin-like"/>
    <property type="match status" value="1"/>
</dbReference>
<feature type="domain" description="Peptidase S8/S53" evidence="13">
    <location>
        <begin position="58"/>
        <end position="309"/>
    </location>
</feature>
<feature type="active site" description="Charge relay system" evidence="10">
    <location>
        <position position="101"/>
    </location>
</feature>
<evidence type="ECO:0000256" key="12">
    <source>
        <dbReference type="SAM" id="Phobius"/>
    </source>
</evidence>
<accession>A0A4Z0HF18</accession>
<protein>
    <submittedName>
        <fullName evidence="14">Type VII secretion-associated serine protease mycosin</fullName>
    </submittedName>
</protein>
<evidence type="ECO:0000313" key="15">
    <source>
        <dbReference type="Proteomes" id="UP000297948"/>
    </source>
</evidence>
<evidence type="ECO:0000256" key="6">
    <source>
        <dbReference type="ARBA" id="ARBA00022801"/>
    </source>
</evidence>
<dbReference type="InterPro" id="IPR023834">
    <property type="entry name" value="T7SS_pept_S8A_mycosin"/>
</dbReference>
<dbReference type="InterPro" id="IPR000209">
    <property type="entry name" value="Peptidase_S8/S53_dom"/>
</dbReference>
<comment type="caution">
    <text evidence="14">The sequence shown here is derived from an EMBL/GenBank/DDBJ whole genome shotgun (WGS) entry which is preliminary data.</text>
</comment>
<evidence type="ECO:0000256" key="7">
    <source>
        <dbReference type="ARBA" id="ARBA00022825"/>
    </source>
</evidence>
<keyword evidence="7 10" id="KW-0720">Serine protease</keyword>
<feature type="active site" description="Charge relay system" evidence="10">
    <location>
        <position position="261"/>
    </location>
</feature>
<dbReference type="PANTHER" id="PTHR43806">
    <property type="entry name" value="PEPTIDASE S8"/>
    <property type="match status" value="1"/>
</dbReference>
<feature type="region of interest" description="Disordered" evidence="11">
    <location>
        <begin position="320"/>
        <end position="380"/>
    </location>
</feature>
<evidence type="ECO:0000256" key="4">
    <source>
        <dbReference type="ARBA" id="ARBA00022670"/>
    </source>
</evidence>
<keyword evidence="9 12" id="KW-0472">Membrane</keyword>
<dbReference type="PANTHER" id="PTHR43806:SF11">
    <property type="entry name" value="CEREVISIN-RELATED"/>
    <property type="match status" value="1"/>
</dbReference>